<feature type="transmembrane region" description="Helical" evidence="6">
    <location>
        <begin position="78"/>
        <end position="100"/>
    </location>
</feature>
<accession>A0A6N7ZJ32</accession>
<evidence type="ECO:0000256" key="4">
    <source>
        <dbReference type="ARBA" id="ARBA00022989"/>
    </source>
</evidence>
<feature type="transmembrane region" description="Helical" evidence="6">
    <location>
        <begin position="120"/>
        <end position="147"/>
    </location>
</feature>
<evidence type="ECO:0000313" key="7">
    <source>
        <dbReference type="EMBL" id="MTG89491.1"/>
    </source>
</evidence>
<name>A0A6N7ZJ32_9MICO</name>
<evidence type="ECO:0000313" key="8">
    <source>
        <dbReference type="Proteomes" id="UP000440668"/>
    </source>
</evidence>
<dbReference type="AlphaFoldDB" id="A0A6N7ZJ32"/>
<dbReference type="GO" id="GO:0005886">
    <property type="term" value="C:plasma membrane"/>
    <property type="evidence" value="ECO:0007669"/>
    <property type="project" value="UniProtKB-SubCell"/>
</dbReference>
<dbReference type="InterPro" id="IPR001123">
    <property type="entry name" value="LeuE-type"/>
</dbReference>
<organism evidence="7 8">
    <name type="scientific">Cellulosimicrobium composti</name>
    <dbReference type="NCBI Taxonomy" id="2672572"/>
    <lineage>
        <taxon>Bacteria</taxon>
        <taxon>Bacillati</taxon>
        <taxon>Actinomycetota</taxon>
        <taxon>Actinomycetes</taxon>
        <taxon>Micrococcales</taxon>
        <taxon>Promicromonosporaceae</taxon>
        <taxon>Cellulosimicrobium</taxon>
    </lineage>
</organism>
<keyword evidence="3 6" id="KW-0812">Transmembrane</keyword>
<dbReference type="Proteomes" id="UP000440668">
    <property type="component" value="Unassembled WGS sequence"/>
</dbReference>
<dbReference type="PANTHER" id="PTHR30086:SF20">
    <property type="entry name" value="ARGININE EXPORTER PROTEIN ARGO-RELATED"/>
    <property type="match status" value="1"/>
</dbReference>
<comment type="caution">
    <text evidence="7">The sequence shown here is derived from an EMBL/GenBank/DDBJ whole genome shotgun (WGS) entry which is preliminary data.</text>
</comment>
<dbReference type="Pfam" id="PF01810">
    <property type="entry name" value="LysE"/>
    <property type="match status" value="1"/>
</dbReference>
<evidence type="ECO:0000256" key="3">
    <source>
        <dbReference type="ARBA" id="ARBA00022692"/>
    </source>
</evidence>
<gene>
    <name evidence="7" type="ORF">GJV82_11135</name>
</gene>
<proteinExistence type="predicted"/>
<evidence type="ECO:0000256" key="6">
    <source>
        <dbReference type="SAM" id="Phobius"/>
    </source>
</evidence>
<evidence type="ECO:0000256" key="5">
    <source>
        <dbReference type="ARBA" id="ARBA00023136"/>
    </source>
</evidence>
<feature type="transmembrane region" description="Helical" evidence="6">
    <location>
        <begin position="259"/>
        <end position="279"/>
    </location>
</feature>
<comment type="subcellular location">
    <subcellularLocation>
        <location evidence="1">Cell membrane</location>
        <topology evidence="1">Multi-pass membrane protein</topology>
    </subcellularLocation>
</comment>
<keyword evidence="4 6" id="KW-1133">Transmembrane helix</keyword>
<dbReference type="EMBL" id="WMKA01000023">
    <property type="protein sequence ID" value="MTG89491.1"/>
    <property type="molecule type" value="Genomic_DNA"/>
</dbReference>
<dbReference type="PANTHER" id="PTHR30086">
    <property type="entry name" value="ARGININE EXPORTER PROTEIN ARGO"/>
    <property type="match status" value="1"/>
</dbReference>
<keyword evidence="5 6" id="KW-0472">Membrane</keyword>
<evidence type="ECO:0000256" key="2">
    <source>
        <dbReference type="ARBA" id="ARBA00022475"/>
    </source>
</evidence>
<dbReference type="GO" id="GO:0015171">
    <property type="term" value="F:amino acid transmembrane transporter activity"/>
    <property type="evidence" value="ECO:0007669"/>
    <property type="project" value="TreeGrafter"/>
</dbReference>
<keyword evidence="2" id="KW-1003">Cell membrane</keyword>
<sequence>MGRCLPTVGERLPPNHDRDAVCERNASPVSERTTPHRHAALAPVRRLRTLVGAAAVRNSRDARHRETYRERVPPPDALLAFALASLVIVVVPGPSVLFVVGRSLSLGPRGGVLSVLGNELGALTLVAAVALGVGTVVATSVAVFTAVKLVGAAYLVHLGVQAVRHRRDGAVGVAVAPVREPWWRVVRQGYVVGATNPKTIVFFVAVLPQFTDFHAGRVPAQMMVLGVVFTVIAFVCDGAWALAAGAARAWFASSPGRLSAVRATGGGMMVGLGGLLAVATHRSA</sequence>
<protein>
    <submittedName>
        <fullName evidence="7">LysE family translocator</fullName>
    </submittedName>
</protein>
<feature type="transmembrane region" description="Helical" evidence="6">
    <location>
        <begin position="223"/>
        <end position="247"/>
    </location>
</feature>
<reference evidence="7 8" key="1">
    <citation type="submission" date="2019-11" db="EMBL/GenBank/DDBJ databases">
        <title>Cellulosimicrobium composti sp. nov. isolated from a compost.</title>
        <authorList>
            <person name="Yang Y."/>
        </authorList>
    </citation>
    <scope>NUCLEOTIDE SEQUENCE [LARGE SCALE GENOMIC DNA]</scope>
    <source>
        <strain evidence="7 8">BIT-GX5</strain>
    </source>
</reference>
<evidence type="ECO:0000256" key="1">
    <source>
        <dbReference type="ARBA" id="ARBA00004651"/>
    </source>
</evidence>